<feature type="domain" description="3-hydroxyisobutyrate dehydrogenase-like NAD-binding" evidence="6">
    <location>
        <begin position="170"/>
        <end position="289"/>
    </location>
</feature>
<dbReference type="PIRSF" id="PIRSF000103">
    <property type="entry name" value="HIBADH"/>
    <property type="match status" value="1"/>
</dbReference>
<evidence type="ECO:0000256" key="2">
    <source>
        <dbReference type="ARBA" id="ARBA00023002"/>
    </source>
</evidence>
<name>A0A1H0RP36_9BACI</name>
<dbReference type="InterPro" id="IPR006115">
    <property type="entry name" value="6PGDH_NADP-bd"/>
</dbReference>
<dbReference type="Pfam" id="PF03446">
    <property type="entry name" value="NAD_binding_2"/>
    <property type="match status" value="1"/>
</dbReference>
<dbReference type="GO" id="GO:0016491">
    <property type="term" value="F:oxidoreductase activity"/>
    <property type="evidence" value="ECO:0007669"/>
    <property type="project" value="UniProtKB-KW"/>
</dbReference>
<evidence type="ECO:0000256" key="4">
    <source>
        <dbReference type="PIRSR" id="PIRSR000103-1"/>
    </source>
</evidence>
<dbReference type="EMBL" id="FNJU01000002">
    <property type="protein sequence ID" value="SDP30738.1"/>
    <property type="molecule type" value="Genomic_DNA"/>
</dbReference>
<reference evidence="8" key="1">
    <citation type="submission" date="2016-10" db="EMBL/GenBank/DDBJ databases">
        <authorList>
            <person name="Varghese N."/>
            <person name="Submissions S."/>
        </authorList>
    </citation>
    <scope>NUCLEOTIDE SEQUENCE [LARGE SCALE GENOMIC DNA]</scope>
    <source>
        <strain evidence="8">IBRC-M10078</strain>
    </source>
</reference>
<feature type="active site" evidence="4">
    <location>
        <position position="176"/>
    </location>
</feature>
<dbReference type="InterPro" id="IPR029154">
    <property type="entry name" value="HIBADH-like_NADP-bd"/>
</dbReference>
<evidence type="ECO:0000313" key="8">
    <source>
        <dbReference type="Proteomes" id="UP000199159"/>
    </source>
</evidence>
<dbReference type="SUPFAM" id="SSF51735">
    <property type="entry name" value="NAD(P)-binding Rossmann-fold domains"/>
    <property type="match status" value="1"/>
</dbReference>
<accession>A0A1H0RP36</accession>
<dbReference type="SUPFAM" id="SSF48179">
    <property type="entry name" value="6-phosphogluconate dehydrogenase C-terminal domain-like"/>
    <property type="match status" value="1"/>
</dbReference>
<protein>
    <submittedName>
        <fullName evidence="7">3-hydroxyisobutyrate dehydrogenase</fullName>
    </submittedName>
</protein>
<keyword evidence="3" id="KW-0520">NAD</keyword>
<evidence type="ECO:0000256" key="1">
    <source>
        <dbReference type="ARBA" id="ARBA00009080"/>
    </source>
</evidence>
<keyword evidence="8" id="KW-1185">Reference proteome</keyword>
<dbReference type="Gene3D" id="1.10.1040.10">
    <property type="entry name" value="N-(1-d-carboxylethyl)-l-norvaline Dehydrogenase, domain 2"/>
    <property type="match status" value="1"/>
</dbReference>
<proteinExistence type="inferred from homology"/>
<sequence>MLTTNNTVIGFIGTGVMGKSMAGHLLKAGYKVVIYSRTKEKASELLESGAIWKDSVANLAKEANVIITIVGYPSDVEEVYLGENGVLNNAMKGTYIIDMTTSTPSLAKEIFRQAKERDINSLDAPVSGGDVGAKEARLTIMVGGEERAYNACLPVLECMGHNIVLQGDAGAGQHTKMCNQIAIASNMIGVSEAMAYATKAGLNPENVLKSISFGAAGSWSLSNLAPRMIVGDFEPGFYVKHFIKDMQIALDEAELMDMNTPGLELAKSLYEELANLGEENSGTQALFTLLSKKTF</sequence>
<dbReference type="InterPro" id="IPR015815">
    <property type="entry name" value="HIBADH-related"/>
</dbReference>
<dbReference type="GO" id="GO:0050661">
    <property type="term" value="F:NADP binding"/>
    <property type="evidence" value="ECO:0007669"/>
    <property type="project" value="InterPro"/>
</dbReference>
<gene>
    <name evidence="7" type="ORF">SAMN05216565_102295</name>
</gene>
<dbReference type="STRING" id="930152.SAMN05216565_102295"/>
<dbReference type="Pfam" id="PF14833">
    <property type="entry name" value="NAD_binding_11"/>
    <property type="match status" value="1"/>
</dbReference>
<evidence type="ECO:0000256" key="3">
    <source>
        <dbReference type="ARBA" id="ARBA00023027"/>
    </source>
</evidence>
<evidence type="ECO:0000313" key="7">
    <source>
        <dbReference type="EMBL" id="SDP30738.1"/>
    </source>
</evidence>
<dbReference type="RefSeq" id="WP_090850682.1">
    <property type="nucleotide sequence ID" value="NZ_FNJU01000002.1"/>
</dbReference>
<dbReference type="PANTHER" id="PTHR43060:SF15">
    <property type="entry name" value="3-HYDROXYISOBUTYRATE DEHYDROGENASE-LIKE 1, MITOCHONDRIAL-RELATED"/>
    <property type="match status" value="1"/>
</dbReference>
<feature type="domain" description="6-phosphogluconate dehydrogenase NADP-binding" evidence="5">
    <location>
        <begin position="9"/>
        <end position="165"/>
    </location>
</feature>
<dbReference type="Proteomes" id="UP000199159">
    <property type="component" value="Unassembled WGS sequence"/>
</dbReference>
<dbReference type="InterPro" id="IPR008927">
    <property type="entry name" value="6-PGluconate_DH-like_C_sf"/>
</dbReference>
<dbReference type="InterPro" id="IPR013328">
    <property type="entry name" value="6PGD_dom2"/>
</dbReference>
<evidence type="ECO:0000259" key="5">
    <source>
        <dbReference type="Pfam" id="PF03446"/>
    </source>
</evidence>
<dbReference type="PANTHER" id="PTHR43060">
    <property type="entry name" value="3-HYDROXYISOBUTYRATE DEHYDROGENASE-LIKE 1, MITOCHONDRIAL-RELATED"/>
    <property type="match status" value="1"/>
</dbReference>
<dbReference type="InterPro" id="IPR036291">
    <property type="entry name" value="NAD(P)-bd_dom_sf"/>
</dbReference>
<dbReference type="OrthoDB" id="9786703at2"/>
<organism evidence="7 8">
    <name type="scientific">Litchfieldia salsa</name>
    <dbReference type="NCBI Taxonomy" id="930152"/>
    <lineage>
        <taxon>Bacteria</taxon>
        <taxon>Bacillati</taxon>
        <taxon>Bacillota</taxon>
        <taxon>Bacilli</taxon>
        <taxon>Bacillales</taxon>
        <taxon>Bacillaceae</taxon>
        <taxon>Litchfieldia</taxon>
    </lineage>
</organism>
<dbReference type="GO" id="GO:0051287">
    <property type="term" value="F:NAD binding"/>
    <property type="evidence" value="ECO:0007669"/>
    <property type="project" value="InterPro"/>
</dbReference>
<comment type="similarity">
    <text evidence="1">Belongs to the HIBADH-related family.</text>
</comment>
<dbReference type="AlphaFoldDB" id="A0A1H0RP36"/>
<keyword evidence="2" id="KW-0560">Oxidoreductase</keyword>
<dbReference type="Gene3D" id="3.40.50.720">
    <property type="entry name" value="NAD(P)-binding Rossmann-like Domain"/>
    <property type="match status" value="1"/>
</dbReference>
<evidence type="ECO:0000259" key="6">
    <source>
        <dbReference type="Pfam" id="PF14833"/>
    </source>
</evidence>